<evidence type="ECO:0000313" key="1">
    <source>
        <dbReference type="EMBL" id="TDD31032.1"/>
    </source>
</evidence>
<dbReference type="EMBL" id="SMKQ01000333">
    <property type="protein sequence ID" value="TDD31032.1"/>
    <property type="molecule type" value="Genomic_DNA"/>
</dbReference>
<organism evidence="1 2">
    <name type="scientific">Nonomuraea terrae</name>
    <dbReference type="NCBI Taxonomy" id="2530383"/>
    <lineage>
        <taxon>Bacteria</taxon>
        <taxon>Bacillati</taxon>
        <taxon>Actinomycetota</taxon>
        <taxon>Actinomycetes</taxon>
        <taxon>Streptosporangiales</taxon>
        <taxon>Streptosporangiaceae</taxon>
        <taxon>Nonomuraea</taxon>
    </lineage>
</organism>
<reference evidence="1 2" key="1">
    <citation type="submission" date="2019-03" db="EMBL/GenBank/DDBJ databases">
        <title>Draft genome sequences of novel Actinobacteria.</title>
        <authorList>
            <person name="Sahin N."/>
            <person name="Ay H."/>
            <person name="Saygin H."/>
        </authorList>
    </citation>
    <scope>NUCLEOTIDE SEQUENCE [LARGE SCALE GENOMIC DNA]</scope>
    <source>
        <strain evidence="1 2">CH32</strain>
    </source>
</reference>
<gene>
    <name evidence="1" type="ORF">E1286_45425</name>
</gene>
<dbReference type="OrthoDB" id="3526705at2"/>
<dbReference type="RefSeq" id="WP_132623352.1">
    <property type="nucleotide sequence ID" value="NZ_SMKQ01000333.1"/>
</dbReference>
<dbReference type="Proteomes" id="UP000295302">
    <property type="component" value="Unassembled WGS sequence"/>
</dbReference>
<dbReference type="AlphaFoldDB" id="A0A4R4XKH0"/>
<evidence type="ECO:0000313" key="2">
    <source>
        <dbReference type="Proteomes" id="UP000295302"/>
    </source>
</evidence>
<accession>A0A4R4XKH0</accession>
<dbReference type="SUPFAM" id="SSF140453">
    <property type="entry name" value="EsxAB dimer-like"/>
    <property type="match status" value="1"/>
</dbReference>
<dbReference type="InterPro" id="IPR036689">
    <property type="entry name" value="ESAT-6-like_sf"/>
</dbReference>
<sequence length="252" mass="26659">MSVYKEMYWGAAGTATAAAAMIRSPWAFYVATTIGTMVSDPEGMADSARNWRTTAQNGAVSELDDLERGLTDLRNYLKETGTWEGGAFEAFDQVHGDFKESLAQLKESRNATGEGVESSAGFFQWGAVICTGLAAAMLTLGVAKLASNLAGPVGRVATVVAESVVAKGIITVMQKVFSKHLYVIGTLGGLMYVSNQYAQTAGRIFPGLEAMPTQTSTLGTGRQPFMGTEMTYDEKTGALTPKFDLSGGGYPA</sequence>
<dbReference type="Gene3D" id="1.10.287.1060">
    <property type="entry name" value="ESAT-6-like"/>
    <property type="match status" value="1"/>
</dbReference>
<comment type="caution">
    <text evidence="1">The sequence shown here is derived from an EMBL/GenBank/DDBJ whole genome shotgun (WGS) entry which is preliminary data.</text>
</comment>
<proteinExistence type="predicted"/>
<protein>
    <submittedName>
        <fullName evidence="1">WXG100 family type VII secretion target</fullName>
    </submittedName>
</protein>
<name>A0A4R4XKH0_9ACTN</name>
<keyword evidence="2" id="KW-1185">Reference proteome</keyword>